<accession>A0AAE0W5A0</accession>
<dbReference type="EMBL" id="JAEAOA010002014">
    <property type="protein sequence ID" value="KAK3602608.1"/>
    <property type="molecule type" value="Genomic_DNA"/>
</dbReference>
<feature type="region of interest" description="Disordered" evidence="1">
    <location>
        <begin position="1"/>
        <end position="37"/>
    </location>
</feature>
<comment type="caution">
    <text evidence="2">The sequence shown here is derived from an EMBL/GenBank/DDBJ whole genome shotgun (WGS) entry which is preliminary data.</text>
</comment>
<evidence type="ECO:0000256" key="1">
    <source>
        <dbReference type="SAM" id="MobiDB-lite"/>
    </source>
</evidence>
<name>A0AAE0W5A0_9BIVA</name>
<sequence>MTRGVTPHNYNVRRKPAPELLTPSHFTPSGSTKSKTAATAPQFLIDRSLLPPTSILLHGTSSTYTSPVTIYPPTPILLQGSSSTYASPVTIYNPLPTLPRILASSTQTTPSPISSPVLQPLPHEVLIDLTPSTPTQHLSATVPVIRHYFRSSTVPVIQHHFRSSTIRHYFRLLHLASSTPTHLLHQIFLKAIRVVTLLLNYHVLHASSRDDTLVTPPNVLDVANTVPDVQFVMH</sequence>
<reference evidence="2" key="1">
    <citation type="journal article" date="2021" name="Genome Biol. Evol.">
        <title>A High-Quality Reference Genome for a Parasitic Bivalve with Doubly Uniparental Inheritance (Bivalvia: Unionida).</title>
        <authorList>
            <person name="Smith C.H."/>
        </authorList>
    </citation>
    <scope>NUCLEOTIDE SEQUENCE</scope>
    <source>
        <strain evidence="2">CHS0354</strain>
    </source>
</reference>
<proteinExistence type="predicted"/>
<evidence type="ECO:0000313" key="2">
    <source>
        <dbReference type="EMBL" id="KAK3602608.1"/>
    </source>
</evidence>
<organism evidence="2 3">
    <name type="scientific">Potamilus streckersoni</name>
    <dbReference type="NCBI Taxonomy" id="2493646"/>
    <lineage>
        <taxon>Eukaryota</taxon>
        <taxon>Metazoa</taxon>
        <taxon>Spiralia</taxon>
        <taxon>Lophotrochozoa</taxon>
        <taxon>Mollusca</taxon>
        <taxon>Bivalvia</taxon>
        <taxon>Autobranchia</taxon>
        <taxon>Heteroconchia</taxon>
        <taxon>Palaeoheterodonta</taxon>
        <taxon>Unionida</taxon>
        <taxon>Unionoidea</taxon>
        <taxon>Unionidae</taxon>
        <taxon>Ambleminae</taxon>
        <taxon>Lampsilini</taxon>
        <taxon>Potamilus</taxon>
    </lineage>
</organism>
<dbReference type="AlphaFoldDB" id="A0AAE0W5A0"/>
<dbReference type="Proteomes" id="UP001195483">
    <property type="component" value="Unassembled WGS sequence"/>
</dbReference>
<reference evidence="2" key="3">
    <citation type="submission" date="2023-05" db="EMBL/GenBank/DDBJ databases">
        <authorList>
            <person name="Smith C.H."/>
        </authorList>
    </citation>
    <scope>NUCLEOTIDE SEQUENCE</scope>
    <source>
        <strain evidence="2">CHS0354</strain>
        <tissue evidence="2">Mantle</tissue>
    </source>
</reference>
<gene>
    <name evidence="2" type="ORF">CHS0354_034334</name>
</gene>
<protein>
    <submittedName>
        <fullName evidence="2">Uncharacterized protein</fullName>
    </submittedName>
</protein>
<reference evidence="2" key="2">
    <citation type="journal article" date="2021" name="Genome Biol. Evol.">
        <title>Developing a high-quality reference genome for a parasitic bivalve with doubly uniparental inheritance (Bivalvia: Unionida).</title>
        <authorList>
            <person name="Smith C.H."/>
        </authorList>
    </citation>
    <scope>NUCLEOTIDE SEQUENCE</scope>
    <source>
        <strain evidence="2">CHS0354</strain>
        <tissue evidence="2">Mantle</tissue>
    </source>
</reference>
<feature type="compositionally biased region" description="Polar residues" evidence="1">
    <location>
        <begin position="24"/>
        <end position="37"/>
    </location>
</feature>
<keyword evidence="3" id="KW-1185">Reference proteome</keyword>
<evidence type="ECO:0000313" key="3">
    <source>
        <dbReference type="Proteomes" id="UP001195483"/>
    </source>
</evidence>